<evidence type="ECO:0000256" key="2">
    <source>
        <dbReference type="ARBA" id="ARBA00009347"/>
    </source>
</evidence>
<comment type="cofactor">
    <cofactor evidence="1">
        <name>FAD</name>
        <dbReference type="ChEBI" id="CHEBI:57692"/>
    </cofactor>
</comment>
<keyword evidence="9" id="KW-1185">Reference proteome</keyword>
<evidence type="ECO:0000259" key="7">
    <source>
        <dbReference type="Pfam" id="PF02771"/>
    </source>
</evidence>
<dbReference type="SUPFAM" id="SSF56645">
    <property type="entry name" value="Acyl-CoA dehydrogenase NM domain-like"/>
    <property type="match status" value="1"/>
</dbReference>
<dbReference type="InterPro" id="IPR037069">
    <property type="entry name" value="AcylCoA_DH/ox_N_sf"/>
</dbReference>
<dbReference type="Pfam" id="PF02771">
    <property type="entry name" value="Acyl-CoA_dh_N"/>
    <property type="match status" value="1"/>
</dbReference>
<dbReference type="InterPro" id="IPR013786">
    <property type="entry name" value="AcylCoA_DH/ox_N"/>
</dbReference>
<comment type="similarity">
    <text evidence="2">Belongs to the acyl-CoA dehydrogenase family.</text>
</comment>
<dbReference type="PANTHER" id="PTHR43884:SF20">
    <property type="entry name" value="ACYL-COA DEHYDROGENASE FADE28"/>
    <property type="match status" value="1"/>
</dbReference>
<feature type="domain" description="Acyl-CoA dehydrogenase/oxidase N-terminal" evidence="7">
    <location>
        <begin position="22"/>
        <end position="101"/>
    </location>
</feature>
<name>A0A916TTC5_9SPHN</name>
<dbReference type="EMBL" id="BMHK01000016">
    <property type="protein sequence ID" value="GGC05803.1"/>
    <property type="molecule type" value="Genomic_DNA"/>
</dbReference>
<dbReference type="Proteomes" id="UP000608154">
    <property type="component" value="Unassembled WGS sequence"/>
</dbReference>
<dbReference type="Pfam" id="PF00441">
    <property type="entry name" value="Acyl-CoA_dh_1"/>
    <property type="match status" value="1"/>
</dbReference>
<organism evidence="8 9">
    <name type="scientific">Novosphingobium endophyticum</name>
    <dbReference type="NCBI Taxonomy" id="1955250"/>
    <lineage>
        <taxon>Bacteria</taxon>
        <taxon>Pseudomonadati</taxon>
        <taxon>Pseudomonadota</taxon>
        <taxon>Alphaproteobacteria</taxon>
        <taxon>Sphingomonadales</taxon>
        <taxon>Sphingomonadaceae</taxon>
        <taxon>Novosphingobium</taxon>
    </lineage>
</organism>
<keyword evidence="3" id="KW-0285">Flavoprotein</keyword>
<dbReference type="InterPro" id="IPR009100">
    <property type="entry name" value="AcylCoA_DH/oxidase_NM_dom_sf"/>
</dbReference>
<dbReference type="SUPFAM" id="SSF47203">
    <property type="entry name" value="Acyl-CoA dehydrogenase C-terminal domain-like"/>
    <property type="match status" value="1"/>
</dbReference>
<dbReference type="InterPro" id="IPR036250">
    <property type="entry name" value="AcylCo_DH-like_C"/>
</dbReference>
<dbReference type="Gene3D" id="1.10.540.10">
    <property type="entry name" value="Acyl-CoA dehydrogenase/oxidase, N-terminal domain"/>
    <property type="match status" value="1"/>
</dbReference>
<reference evidence="8" key="1">
    <citation type="journal article" date="2014" name="Int. J. Syst. Evol. Microbiol.">
        <title>Complete genome sequence of Corynebacterium casei LMG S-19264T (=DSM 44701T), isolated from a smear-ripened cheese.</title>
        <authorList>
            <consortium name="US DOE Joint Genome Institute (JGI-PGF)"/>
            <person name="Walter F."/>
            <person name="Albersmeier A."/>
            <person name="Kalinowski J."/>
            <person name="Ruckert C."/>
        </authorList>
    </citation>
    <scope>NUCLEOTIDE SEQUENCE</scope>
    <source>
        <strain evidence="8">CGMCC 1.15095</strain>
    </source>
</reference>
<dbReference type="PANTHER" id="PTHR43884">
    <property type="entry name" value="ACYL-COA DEHYDROGENASE"/>
    <property type="match status" value="1"/>
</dbReference>
<evidence type="ECO:0000313" key="9">
    <source>
        <dbReference type="Proteomes" id="UP000608154"/>
    </source>
</evidence>
<dbReference type="InterPro" id="IPR009075">
    <property type="entry name" value="AcylCo_DH/oxidase_C"/>
</dbReference>
<evidence type="ECO:0000256" key="1">
    <source>
        <dbReference type="ARBA" id="ARBA00001974"/>
    </source>
</evidence>
<evidence type="ECO:0000256" key="4">
    <source>
        <dbReference type="ARBA" id="ARBA00022827"/>
    </source>
</evidence>
<evidence type="ECO:0000259" key="6">
    <source>
        <dbReference type="Pfam" id="PF00441"/>
    </source>
</evidence>
<keyword evidence="5" id="KW-0560">Oxidoreductase</keyword>
<feature type="domain" description="Acyl-CoA dehydrogenase/oxidase C-terminal" evidence="6">
    <location>
        <begin position="203"/>
        <end position="332"/>
    </location>
</feature>
<evidence type="ECO:0000313" key="8">
    <source>
        <dbReference type="EMBL" id="GGC05803.1"/>
    </source>
</evidence>
<comment type="caution">
    <text evidence="8">The sequence shown here is derived from an EMBL/GenBank/DDBJ whole genome shotgun (WGS) entry which is preliminary data.</text>
</comment>
<keyword evidence="4" id="KW-0274">FAD</keyword>
<protein>
    <submittedName>
        <fullName evidence="8">Acyl-CoA dehydrogenase</fullName>
    </submittedName>
</protein>
<dbReference type="GO" id="GO:0003995">
    <property type="term" value="F:acyl-CoA dehydrogenase activity"/>
    <property type="evidence" value="ECO:0007669"/>
    <property type="project" value="TreeGrafter"/>
</dbReference>
<evidence type="ECO:0000256" key="3">
    <source>
        <dbReference type="ARBA" id="ARBA00022630"/>
    </source>
</evidence>
<gene>
    <name evidence="8" type="ORF">GCM10011494_25530</name>
</gene>
<evidence type="ECO:0000256" key="5">
    <source>
        <dbReference type="ARBA" id="ARBA00023002"/>
    </source>
</evidence>
<dbReference type="RefSeq" id="WP_188771925.1">
    <property type="nucleotide sequence ID" value="NZ_BMHK01000016.1"/>
</dbReference>
<accession>A0A916TTC5</accession>
<dbReference type="AlphaFoldDB" id="A0A916TTC5"/>
<reference evidence="8" key="2">
    <citation type="submission" date="2020-09" db="EMBL/GenBank/DDBJ databases">
        <authorList>
            <person name="Sun Q."/>
            <person name="Zhou Y."/>
        </authorList>
    </citation>
    <scope>NUCLEOTIDE SEQUENCE</scope>
    <source>
        <strain evidence="8">CGMCC 1.15095</strain>
    </source>
</reference>
<proteinExistence type="inferred from homology"/>
<sequence length="338" mass="36898">MIELNELVDAAQKAFPADKLSSDRDASWQLMAEMGWLMIRVPEEDGGLGLGREASAAIHYEMGRVLTSAPLMPAQLGLQAIMASGTFADRADWIERICGGEYVPLHLLAALLTPTDDGTLNGTISGVFEADMASAVVASLPHGYALIPLDAEGVSIVERPIWDQSRRMFDVVLDGYRPDPALELADVKASPAMHDVLAPEAHIAIAADCLGGASAALDLTVEYMKMRKQFDRPIAMFQALKHRAADMKTRIAVAEALLWNRVHDDDADIIEFGAMKTLAAEAYAFVTEEMIQLHGGIGLTEEHQSHLFMKRAMLNLHLAGEPDLWKERIGREALAAMR</sequence>
<dbReference type="Gene3D" id="1.20.140.10">
    <property type="entry name" value="Butyryl-CoA Dehydrogenase, subunit A, domain 3"/>
    <property type="match status" value="1"/>
</dbReference>
<dbReference type="GO" id="GO:0050660">
    <property type="term" value="F:flavin adenine dinucleotide binding"/>
    <property type="evidence" value="ECO:0007669"/>
    <property type="project" value="InterPro"/>
</dbReference>